<proteinExistence type="predicted"/>
<dbReference type="GO" id="GO:0016787">
    <property type="term" value="F:hydrolase activity"/>
    <property type="evidence" value="ECO:0007669"/>
    <property type="project" value="UniProtKB-ARBA"/>
</dbReference>
<keyword evidence="3" id="KW-1185">Reference proteome</keyword>
<dbReference type="AlphaFoldDB" id="A0A5C5TX78"/>
<dbReference type="Proteomes" id="UP000319980">
    <property type="component" value="Unassembled WGS sequence"/>
</dbReference>
<dbReference type="PANTHER" id="PTHR10151">
    <property type="entry name" value="ECTONUCLEOTIDE PYROPHOSPHATASE/PHOSPHODIESTERASE"/>
    <property type="match status" value="1"/>
</dbReference>
<feature type="chain" id="PRO_5022689584" evidence="1">
    <location>
        <begin position="27"/>
        <end position="427"/>
    </location>
</feature>
<evidence type="ECO:0000313" key="3">
    <source>
        <dbReference type="Proteomes" id="UP000319980"/>
    </source>
</evidence>
<dbReference type="Pfam" id="PF01663">
    <property type="entry name" value="Phosphodiest"/>
    <property type="match status" value="1"/>
</dbReference>
<accession>A0A5C5TX78</accession>
<keyword evidence="1" id="KW-0732">Signal</keyword>
<comment type="caution">
    <text evidence="2">The sequence shown here is derived from an EMBL/GenBank/DDBJ whole genome shotgun (WGS) entry which is preliminary data.</text>
</comment>
<dbReference type="SUPFAM" id="SSF53649">
    <property type="entry name" value="Alkaline phosphatase-like"/>
    <property type="match status" value="1"/>
</dbReference>
<dbReference type="InterPro" id="IPR017850">
    <property type="entry name" value="Alkaline_phosphatase_core_sf"/>
</dbReference>
<organism evidence="2 3">
    <name type="scientific">Luteimonas marina</name>
    <dbReference type="NCBI Taxonomy" id="488485"/>
    <lineage>
        <taxon>Bacteria</taxon>
        <taxon>Pseudomonadati</taxon>
        <taxon>Pseudomonadota</taxon>
        <taxon>Gammaproteobacteria</taxon>
        <taxon>Lysobacterales</taxon>
        <taxon>Lysobacteraceae</taxon>
        <taxon>Luteimonas</taxon>
    </lineage>
</organism>
<dbReference type="RefSeq" id="WP_146389072.1">
    <property type="nucleotide sequence ID" value="NZ_VOHK01000008.1"/>
</dbReference>
<dbReference type="OrthoDB" id="9771966at2"/>
<gene>
    <name evidence="2" type="ORF">FQY83_16340</name>
</gene>
<dbReference type="PANTHER" id="PTHR10151:SF120">
    <property type="entry name" value="BIS(5'-ADENOSYL)-TRIPHOSPHATASE"/>
    <property type="match status" value="1"/>
</dbReference>
<dbReference type="EMBL" id="VOHK01000008">
    <property type="protein sequence ID" value="TWT17855.1"/>
    <property type="molecule type" value="Genomic_DNA"/>
</dbReference>
<evidence type="ECO:0000313" key="2">
    <source>
        <dbReference type="EMBL" id="TWT17855.1"/>
    </source>
</evidence>
<dbReference type="Gene3D" id="3.30.1360.180">
    <property type="match status" value="1"/>
</dbReference>
<dbReference type="Gene3D" id="3.40.720.10">
    <property type="entry name" value="Alkaline Phosphatase, subunit A"/>
    <property type="match status" value="1"/>
</dbReference>
<protein>
    <submittedName>
        <fullName evidence="2">Alkaline phosphatase family protein</fullName>
    </submittedName>
</protein>
<reference evidence="2 3" key="1">
    <citation type="journal article" date="2008" name="Int. J. Syst. Evol. Microbiol.">
        <title>Luteimonas marina sp. nov., isolated from seawater.</title>
        <authorList>
            <person name="Baik K.S."/>
            <person name="Park S.C."/>
            <person name="Kim M.S."/>
            <person name="Kim E.M."/>
            <person name="Park C."/>
            <person name="Chun J."/>
            <person name="Seong C.N."/>
        </authorList>
    </citation>
    <scope>NUCLEOTIDE SEQUENCE [LARGE SCALE GENOMIC DNA]</scope>
    <source>
        <strain evidence="2 3">FR1330</strain>
    </source>
</reference>
<feature type="signal peptide" evidence="1">
    <location>
        <begin position="1"/>
        <end position="26"/>
    </location>
</feature>
<sequence>MHFPSCLLPPRFLLPALLACVLAACATTPSTPASPSATADGRAVLLVSLDGFHPRYLDAGIAPALSRIASEGVRAEWMNPSYPSLTFPNHYTLVTGLRPDRHGIVHNTMHDATIEGGFWLSNRTAVGDSRWWGGEPIWVRAEKAGLRSATLYWPGSEAEIAGVRPTRWTEYVDSDTLPLEVRVDTVLDWLSEDRDTRPRLVTLYFETVDKQAHEYGPDSLQAQAAVRTVDAALGRLLQGLQARGLRDGVDLIVVSDHGMARVPPGQWVVVEDVVSREEATVVSTGQVVQVVPNAGFETRVERKLLGAHAQYDCWRKGELPARWHYGSHPRVAPIVCQMHEGWDMLPRAAAARRPAHERGSHGYDPALPSMHALFVATGPSFREGVVLPAFDNVDVYPLLAHLLGIEPAPNDGSIEPLRPALRDAGSD</sequence>
<dbReference type="InterPro" id="IPR002591">
    <property type="entry name" value="Phosphodiest/P_Trfase"/>
</dbReference>
<dbReference type="CDD" id="cd16018">
    <property type="entry name" value="Enpp"/>
    <property type="match status" value="1"/>
</dbReference>
<name>A0A5C5TX78_9GAMM</name>
<evidence type="ECO:0000256" key="1">
    <source>
        <dbReference type="SAM" id="SignalP"/>
    </source>
</evidence>